<evidence type="ECO:0000313" key="2">
    <source>
        <dbReference type="Proteomes" id="UP000283387"/>
    </source>
</evidence>
<dbReference type="RefSeq" id="WP_170154543.1">
    <property type="nucleotide sequence ID" value="NZ_RAPN01000001.1"/>
</dbReference>
<evidence type="ECO:0000313" key="1">
    <source>
        <dbReference type="EMBL" id="RKD92282.1"/>
    </source>
</evidence>
<sequence length="147" mass="16058">MLSNTCKYAVRALIYLGKFSEDGEKIGIKKIAGDLDIPTPFLGKILQNLVKQKILSSTKGPNGGFGLGKAAEEITLYDIVKTIDGEDFFHNCLISLEPCSTHHASGKPCAVHNQFSAVRAELMEFYSQTSIAKIIADMKGHEDVIKI</sequence>
<dbReference type="InterPro" id="IPR036388">
    <property type="entry name" value="WH-like_DNA-bd_sf"/>
</dbReference>
<dbReference type="Pfam" id="PF02082">
    <property type="entry name" value="Rrf2"/>
    <property type="match status" value="1"/>
</dbReference>
<dbReference type="SUPFAM" id="SSF46785">
    <property type="entry name" value="Winged helix' DNA-binding domain"/>
    <property type="match status" value="1"/>
</dbReference>
<accession>A0A419WA50</accession>
<comment type="caution">
    <text evidence="1">The sequence shown here is derived from an EMBL/GenBank/DDBJ whole genome shotgun (WGS) entry which is preliminary data.</text>
</comment>
<organism evidence="1 2">
    <name type="scientific">Mangrovibacterium diazotrophicum</name>
    <dbReference type="NCBI Taxonomy" id="1261403"/>
    <lineage>
        <taxon>Bacteria</taxon>
        <taxon>Pseudomonadati</taxon>
        <taxon>Bacteroidota</taxon>
        <taxon>Bacteroidia</taxon>
        <taxon>Marinilabiliales</taxon>
        <taxon>Prolixibacteraceae</taxon>
        <taxon>Mangrovibacterium</taxon>
    </lineage>
</organism>
<name>A0A419WA50_9BACT</name>
<dbReference type="Proteomes" id="UP000283387">
    <property type="component" value="Unassembled WGS sequence"/>
</dbReference>
<protein>
    <submittedName>
        <fullName evidence="1">BadM/Rrf2 family transcriptional regulator</fullName>
    </submittedName>
</protein>
<dbReference type="EMBL" id="RAPN01000001">
    <property type="protein sequence ID" value="RKD92282.1"/>
    <property type="molecule type" value="Genomic_DNA"/>
</dbReference>
<keyword evidence="2" id="KW-1185">Reference proteome</keyword>
<dbReference type="PROSITE" id="PS51197">
    <property type="entry name" value="HTH_RRF2_2"/>
    <property type="match status" value="1"/>
</dbReference>
<dbReference type="GO" id="GO:0003700">
    <property type="term" value="F:DNA-binding transcription factor activity"/>
    <property type="evidence" value="ECO:0007669"/>
    <property type="project" value="TreeGrafter"/>
</dbReference>
<dbReference type="InterPro" id="IPR000944">
    <property type="entry name" value="Tscrpt_reg_Rrf2"/>
</dbReference>
<dbReference type="PANTHER" id="PTHR33221">
    <property type="entry name" value="WINGED HELIX-TURN-HELIX TRANSCRIPTIONAL REGULATOR, RRF2 FAMILY"/>
    <property type="match status" value="1"/>
</dbReference>
<reference evidence="1 2" key="1">
    <citation type="submission" date="2018-09" db="EMBL/GenBank/DDBJ databases">
        <title>Genomic Encyclopedia of Archaeal and Bacterial Type Strains, Phase II (KMG-II): from individual species to whole genera.</title>
        <authorList>
            <person name="Goeker M."/>
        </authorList>
    </citation>
    <scope>NUCLEOTIDE SEQUENCE [LARGE SCALE GENOMIC DNA]</scope>
    <source>
        <strain evidence="1 2">DSM 27148</strain>
    </source>
</reference>
<dbReference type="GO" id="GO:0005829">
    <property type="term" value="C:cytosol"/>
    <property type="evidence" value="ECO:0007669"/>
    <property type="project" value="TreeGrafter"/>
</dbReference>
<dbReference type="InterPro" id="IPR036390">
    <property type="entry name" value="WH_DNA-bd_sf"/>
</dbReference>
<dbReference type="NCBIfam" id="TIGR00738">
    <property type="entry name" value="rrf2_super"/>
    <property type="match status" value="1"/>
</dbReference>
<proteinExistence type="predicted"/>
<dbReference type="Gene3D" id="1.10.10.10">
    <property type="entry name" value="Winged helix-like DNA-binding domain superfamily/Winged helix DNA-binding domain"/>
    <property type="match status" value="1"/>
</dbReference>
<dbReference type="AlphaFoldDB" id="A0A419WA50"/>
<gene>
    <name evidence="1" type="ORF">BC643_2653</name>
</gene>
<dbReference type="PANTHER" id="PTHR33221:SF15">
    <property type="entry name" value="HTH-TYPE TRANSCRIPTIONAL REGULATOR YWGB-RELATED"/>
    <property type="match status" value="1"/>
</dbReference>